<proteinExistence type="inferred from homology"/>
<dbReference type="AlphaFoldDB" id="A0A0M0KU71"/>
<dbReference type="Gene3D" id="3.40.640.10">
    <property type="entry name" value="Type I PLP-dependent aspartate aminotransferase-like (Major domain)"/>
    <property type="match status" value="1"/>
</dbReference>
<accession>A0A0M0KU71</accession>
<keyword evidence="4" id="KW-0663">Pyridoxal phosphate</keyword>
<reference evidence="9" key="1">
    <citation type="submission" date="2015-08" db="EMBL/GenBank/DDBJ databases">
        <title>Fjat-14210 dsm16467.</title>
        <authorList>
            <person name="Liu B."/>
            <person name="Wang J."/>
            <person name="Zhu Y."/>
            <person name="Liu G."/>
            <person name="Chen Q."/>
            <person name="Chen Z."/>
            <person name="Lan J."/>
            <person name="Che J."/>
            <person name="Ge C."/>
            <person name="Shi H."/>
            <person name="Pan Z."/>
            <person name="Liu X."/>
        </authorList>
    </citation>
    <scope>NUCLEOTIDE SEQUENCE [LARGE SCALE GENOMIC DNA]</scope>
    <source>
        <strain evidence="9">DSM 16467</strain>
    </source>
</reference>
<dbReference type="OrthoDB" id="9815233at2"/>
<keyword evidence="9" id="KW-1185">Reference proteome</keyword>
<evidence type="ECO:0000256" key="1">
    <source>
        <dbReference type="ARBA" id="ARBA00001933"/>
    </source>
</evidence>
<dbReference type="PANTHER" id="PTHR43277:SF3">
    <property type="entry name" value="DECARBOXYLASE, PUTATIVE-RELATED"/>
    <property type="match status" value="1"/>
</dbReference>
<evidence type="ECO:0000256" key="3">
    <source>
        <dbReference type="ARBA" id="ARBA00022793"/>
    </source>
</evidence>
<feature type="domain" description="Orn/Lys/Arg decarboxylases family 1 pyridoxal-P attachment site" evidence="6">
    <location>
        <begin position="9"/>
        <end position="310"/>
    </location>
</feature>
<dbReference type="Pfam" id="PF01276">
    <property type="entry name" value="OKR_DC_1"/>
    <property type="match status" value="1"/>
</dbReference>
<keyword evidence="3" id="KW-0210">Decarboxylase</keyword>
<dbReference type="RefSeq" id="WP_053402932.1">
    <property type="nucleotide sequence ID" value="NZ_LILC01000025.1"/>
</dbReference>
<evidence type="ECO:0000256" key="2">
    <source>
        <dbReference type="ARBA" id="ARBA00010671"/>
    </source>
</evidence>
<dbReference type="InterPro" id="IPR015421">
    <property type="entry name" value="PyrdxlP-dep_Trfase_major"/>
</dbReference>
<keyword evidence="5" id="KW-0456">Lyase</keyword>
<dbReference type="InterPro" id="IPR036633">
    <property type="entry name" value="Prn/Lys/Arg_de-COase_C_sf"/>
</dbReference>
<evidence type="ECO:0000256" key="5">
    <source>
        <dbReference type="ARBA" id="ARBA00023239"/>
    </source>
</evidence>
<dbReference type="InterPro" id="IPR000310">
    <property type="entry name" value="Orn/Lys/Arg_deCO2ase_major_dom"/>
</dbReference>
<feature type="domain" description="Orn/Lys/Arg decarboxylase C-terminal" evidence="7">
    <location>
        <begin position="415"/>
        <end position="464"/>
    </location>
</feature>
<dbReference type="Pfam" id="PF03711">
    <property type="entry name" value="OKR_DC_1_C"/>
    <property type="match status" value="1"/>
</dbReference>
<dbReference type="PATRIC" id="fig|284581.3.peg.1796"/>
<dbReference type="Proteomes" id="UP000037558">
    <property type="component" value="Unassembled WGS sequence"/>
</dbReference>
<evidence type="ECO:0000259" key="6">
    <source>
        <dbReference type="Pfam" id="PF01276"/>
    </source>
</evidence>
<sequence length="487" mass="54159">MLHKQQTCPLYNQLRSHALKSPISYHVPGHKNGAVFSRKEDHFFKSILPIDVTELTGLDDLHDPSESIKEAEDLAASLYEVKHTFFLVNGSTVGNLAAILATCSEGDKVLVQRDSHKSIINGLKLSDADPIFLAPAVDEDLSLTLGVPSETVCRAIKQYPNAKALILTNPNYYGVSRDLSEVVRVAHNYNIPVIVDEAHGAHFAIGHPFPISAIQAGADIVIHSAHKTLPAMTMGSYLHIQGDLISKEQVGKYLSILQSSSPSYPIMASLDIARAYLYEMAQNDRKALLVKQISNFREQISKIDGLTVVEYKDKRVEIDLLKVTIMPSFCTGYELQQKLEEVGIYTELATTQHVLFVLPLAAEFRWEETIEKIEKIVSPYQELPHDFSSAPLSFKFSNSQLGISYKKQSIFTKTSLPLTMTVGRIAAESVIPYPPGIPVLMEGEIITNDHIEYIEEILSTEVKLQGSATSLERRLISVFEDERELTP</sequence>
<dbReference type="EMBL" id="LILC01000025">
    <property type="protein sequence ID" value="KOO42366.1"/>
    <property type="molecule type" value="Genomic_DNA"/>
</dbReference>
<comment type="similarity">
    <text evidence="2">Belongs to the Orn/Lys/Arg decarboxylase class-I family.</text>
</comment>
<gene>
    <name evidence="8" type="ORF">AMD01_18520</name>
</gene>
<comment type="cofactor">
    <cofactor evidence="1">
        <name>pyridoxal 5'-phosphate</name>
        <dbReference type="ChEBI" id="CHEBI:597326"/>
    </cofactor>
</comment>
<name>A0A0M0KU71_9BACI</name>
<organism evidence="8 9">
    <name type="scientific">Priestia koreensis</name>
    <dbReference type="NCBI Taxonomy" id="284581"/>
    <lineage>
        <taxon>Bacteria</taxon>
        <taxon>Bacillati</taxon>
        <taxon>Bacillota</taxon>
        <taxon>Bacilli</taxon>
        <taxon>Bacillales</taxon>
        <taxon>Bacillaceae</taxon>
        <taxon>Priestia</taxon>
    </lineage>
</organism>
<dbReference type="GO" id="GO:0016831">
    <property type="term" value="F:carboxy-lyase activity"/>
    <property type="evidence" value="ECO:0007669"/>
    <property type="project" value="UniProtKB-KW"/>
</dbReference>
<evidence type="ECO:0000256" key="4">
    <source>
        <dbReference type="ARBA" id="ARBA00022898"/>
    </source>
</evidence>
<dbReference type="CDD" id="cd00615">
    <property type="entry name" value="Orn_deC_like"/>
    <property type="match status" value="1"/>
</dbReference>
<evidence type="ECO:0000313" key="9">
    <source>
        <dbReference type="Proteomes" id="UP000037558"/>
    </source>
</evidence>
<dbReference type="SUPFAM" id="SSF55904">
    <property type="entry name" value="Ornithine decarboxylase C-terminal domain"/>
    <property type="match status" value="1"/>
</dbReference>
<comment type="caution">
    <text evidence="8">The sequence shown here is derived from an EMBL/GenBank/DDBJ whole genome shotgun (WGS) entry which is preliminary data.</text>
</comment>
<dbReference type="SUPFAM" id="SSF53383">
    <property type="entry name" value="PLP-dependent transferases"/>
    <property type="match status" value="1"/>
</dbReference>
<protein>
    <recommendedName>
        <fullName evidence="10">Arginine decarboxylase</fullName>
    </recommendedName>
</protein>
<dbReference type="InterPro" id="IPR052357">
    <property type="entry name" value="Orn_Lys_Arg_decarboxylase-I"/>
</dbReference>
<dbReference type="PANTHER" id="PTHR43277">
    <property type="entry name" value="ARGININE DECARBOXYLASE"/>
    <property type="match status" value="1"/>
</dbReference>
<dbReference type="InterPro" id="IPR008286">
    <property type="entry name" value="Prn/Lys/Arg_de-COase_C"/>
</dbReference>
<dbReference type="InterPro" id="IPR015424">
    <property type="entry name" value="PyrdxlP-dep_Trfase"/>
</dbReference>
<evidence type="ECO:0000313" key="8">
    <source>
        <dbReference type="EMBL" id="KOO42366.1"/>
    </source>
</evidence>
<dbReference type="STRING" id="284581.AMD01_18520"/>
<evidence type="ECO:0008006" key="10">
    <source>
        <dbReference type="Google" id="ProtNLM"/>
    </source>
</evidence>
<dbReference type="Gene3D" id="3.90.105.10">
    <property type="entry name" value="Molybdopterin biosynthesis moea protein, domain 2"/>
    <property type="match status" value="1"/>
</dbReference>
<evidence type="ECO:0000259" key="7">
    <source>
        <dbReference type="Pfam" id="PF03711"/>
    </source>
</evidence>